<dbReference type="Proteomes" id="UP000245119">
    <property type="component" value="Linkage Group LG13"/>
</dbReference>
<proteinExistence type="predicted"/>
<organism evidence="1 2">
    <name type="scientific">Pomacea canaliculata</name>
    <name type="common">Golden apple snail</name>
    <dbReference type="NCBI Taxonomy" id="400727"/>
    <lineage>
        <taxon>Eukaryota</taxon>
        <taxon>Metazoa</taxon>
        <taxon>Spiralia</taxon>
        <taxon>Lophotrochozoa</taxon>
        <taxon>Mollusca</taxon>
        <taxon>Gastropoda</taxon>
        <taxon>Caenogastropoda</taxon>
        <taxon>Architaenioglossa</taxon>
        <taxon>Ampullarioidea</taxon>
        <taxon>Ampullariidae</taxon>
        <taxon>Pomacea</taxon>
    </lineage>
</organism>
<dbReference type="AlphaFoldDB" id="A0A2T7NDY0"/>
<accession>A0A2T7NDY0</accession>
<keyword evidence="2" id="KW-1185">Reference proteome</keyword>
<sequence length="64" mass="7107">MDPRQRLESVFISNIHVIITTGVHRLPVTCPVSTLHTLSPSTPQTENTCRICRAAFISLSPIHL</sequence>
<protein>
    <submittedName>
        <fullName evidence="1">Uncharacterized protein</fullName>
    </submittedName>
</protein>
<gene>
    <name evidence="1" type="ORF">C0Q70_19843</name>
</gene>
<comment type="caution">
    <text evidence="1">The sequence shown here is derived from an EMBL/GenBank/DDBJ whole genome shotgun (WGS) entry which is preliminary data.</text>
</comment>
<name>A0A2T7NDY0_POMCA</name>
<dbReference type="EMBL" id="PZQS01000013">
    <property type="protein sequence ID" value="PVD19355.1"/>
    <property type="molecule type" value="Genomic_DNA"/>
</dbReference>
<evidence type="ECO:0000313" key="1">
    <source>
        <dbReference type="EMBL" id="PVD19355.1"/>
    </source>
</evidence>
<evidence type="ECO:0000313" key="2">
    <source>
        <dbReference type="Proteomes" id="UP000245119"/>
    </source>
</evidence>
<reference evidence="1 2" key="1">
    <citation type="submission" date="2018-04" db="EMBL/GenBank/DDBJ databases">
        <title>The genome of golden apple snail Pomacea canaliculata provides insight into stress tolerance and invasive adaptation.</title>
        <authorList>
            <person name="Liu C."/>
            <person name="Liu B."/>
            <person name="Ren Y."/>
            <person name="Zhang Y."/>
            <person name="Wang H."/>
            <person name="Li S."/>
            <person name="Jiang F."/>
            <person name="Yin L."/>
            <person name="Zhang G."/>
            <person name="Qian W."/>
            <person name="Fan W."/>
        </authorList>
    </citation>
    <scope>NUCLEOTIDE SEQUENCE [LARGE SCALE GENOMIC DNA]</scope>
    <source>
        <strain evidence="1">SZHN2017</strain>
        <tissue evidence="1">Muscle</tissue>
    </source>
</reference>